<dbReference type="InParanoid" id="G3HFZ2"/>
<dbReference type="Proteomes" id="UP000001075">
    <property type="component" value="Unassembled WGS sequence"/>
</dbReference>
<reference evidence="3" key="1">
    <citation type="journal article" date="2011" name="Nat. Biotechnol.">
        <title>The genomic sequence of the Chinese hamster ovary (CHO)-K1 cell line.</title>
        <authorList>
            <person name="Xu X."/>
            <person name="Nagarajan H."/>
            <person name="Lewis N.E."/>
            <person name="Pan S."/>
            <person name="Cai Z."/>
            <person name="Liu X."/>
            <person name="Chen W."/>
            <person name="Xie M."/>
            <person name="Wang W."/>
            <person name="Hammond S."/>
            <person name="Andersen M.R."/>
            <person name="Neff N."/>
            <person name="Passarelli B."/>
            <person name="Koh W."/>
            <person name="Fan H.C."/>
            <person name="Wang J."/>
            <person name="Gui Y."/>
            <person name="Lee K.H."/>
            <person name="Betenbaugh M.J."/>
            <person name="Quake S.R."/>
            <person name="Famili I."/>
            <person name="Palsson B.O."/>
            <person name="Wang J."/>
        </authorList>
    </citation>
    <scope>NUCLEOTIDE SEQUENCE [LARGE SCALE GENOMIC DNA]</scope>
    <source>
        <strain evidence="3">CHO K1 cell line</strain>
    </source>
</reference>
<protein>
    <submittedName>
        <fullName evidence="2">Uncharacterized protein</fullName>
    </submittedName>
</protein>
<feature type="region of interest" description="Disordered" evidence="1">
    <location>
        <begin position="29"/>
        <end position="63"/>
    </location>
</feature>
<accession>G3HFZ2</accession>
<sequence>MSLGLQTECNWGSCPLPVIFPGPGAVGMVEPASPRPQKPFLPKGLSDPEPCLSGLPQENMLFP</sequence>
<dbReference type="AlphaFoldDB" id="G3HFZ2"/>
<proteinExistence type="predicted"/>
<evidence type="ECO:0000313" key="2">
    <source>
        <dbReference type="EMBL" id="EGW09584.1"/>
    </source>
</evidence>
<gene>
    <name evidence="2" type="ORF">I79_009510</name>
</gene>
<evidence type="ECO:0000256" key="1">
    <source>
        <dbReference type="SAM" id="MobiDB-lite"/>
    </source>
</evidence>
<organism evidence="2 3">
    <name type="scientific">Cricetulus griseus</name>
    <name type="common">Chinese hamster</name>
    <name type="synonym">Cricetulus barabensis griseus</name>
    <dbReference type="NCBI Taxonomy" id="10029"/>
    <lineage>
        <taxon>Eukaryota</taxon>
        <taxon>Metazoa</taxon>
        <taxon>Chordata</taxon>
        <taxon>Craniata</taxon>
        <taxon>Vertebrata</taxon>
        <taxon>Euteleostomi</taxon>
        <taxon>Mammalia</taxon>
        <taxon>Eutheria</taxon>
        <taxon>Euarchontoglires</taxon>
        <taxon>Glires</taxon>
        <taxon>Rodentia</taxon>
        <taxon>Myomorpha</taxon>
        <taxon>Muroidea</taxon>
        <taxon>Cricetidae</taxon>
        <taxon>Cricetinae</taxon>
        <taxon>Cricetulus</taxon>
    </lineage>
</organism>
<dbReference type="EMBL" id="JH000340">
    <property type="protein sequence ID" value="EGW09584.1"/>
    <property type="molecule type" value="Genomic_DNA"/>
</dbReference>
<evidence type="ECO:0000313" key="3">
    <source>
        <dbReference type="Proteomes" id="UP000001075"/>
    </source>
</evidence>
<name>G3HFZ2_CRIGR</name>